<dbReference type="STRING" id="197461.A3843_08440"/>
<dbReference type="InterPro" id="IPR021140">
    <property type="entry name" value="Inh/Omp19"/>
</dbReference>
<dbReference type="GO" id="GO:0004866">
    <property type="term" value="F:endopeptidase inhibitor activity"/>
    <property type="evidence" value="ECO:0007669"/>
    <property type="project" value="InterPro"/>
</dbReference>
<feature type="compositionally biased region" description="Polar residues" evidence="2">
    <location>
        <begin position="59"/>
        <end position="78"/>
    </location>
</feature>
<keyword evidence="1 3" id="KW-0732">Signal</keyword>
<name>A0A1U7JI89_9HYPH</name>
<feature type="signal peptide" evidence="3">
    <location>
        <begin position="1"/>
        <end position="19"/>
    </location>
</feature>
<protein>
    <recommendedName>
        <fullName evidence="4">Alkaline proteinase inhibitor/ Outer membrane lipoprotein Omp19 domain-containing protein</fullName>
    </recommendedName>
</protein>
<organism evidence="5 6">
    <name type="scientific">Pseudovibrio exalbescens</name>
    <dbReference type="NCBI Taxonomy" id="197461"/>
    <lineage>
        <taxon>Bacteria</taxon>
        <taxon>Pseudomonadati</taxon>
        <taxon>Pseudomonadota</taxon>
        <taxon>Alphaproteobacteria</taxon>
        <taxon>Hyphomicrobiales</taxon>
        <taxon>Stappiaceae</taxon>
        <taxon>Pseudovibrio</taxon>
    </lineage>
</organism>
<dbReference type="EMBL" id="LVVZ01000014">
    <property type="protein sequence ID" value="OKL44408.1"/>
    <property type="molecule type" value="Genomic_DNA"/>
</dbReference>
<evidence type="ECO:0000313" key="5">
    <source>
        <dbReference type="EMBL" id="OKL44408.1"/>
    </source>
</evidence>
<comment type="caution">
    <text evidence="5">The sequence shown here is derived from an EMBL/GenBank/DDBJ whole genome shotgun (WGS) entry which is preliminary data.</text>
</comment>
<evidence type="ECO:0000313" key="6">
    <source>
        <dbReference type="Proteomes" id="UP000185783"/>
    </source>
</evidence>
<evidence type="ECO:0000256" key="1">
    <source>
        <dbReference type="ARBA" id="ARBA00022729"/>
    </source>
</evidence>
<dbReference type="InterPro" id="IPR016085">
    <property type="entry name" value="Protease_inh_B-barrel_dom"/>
</dbReference>
<feature type="domain" description="Alkaline proteinase inhibitor/ Outer membrane lipoprotein Omp19" evidence="4">
    <location>
        <begin position="89"/>
        <end position="177"/>
    </location>
</feature>
<dbReference type="PROSITE" id="PS51257">
    <property type="entry name" value="PROKAR_LIPOPROTEIN"/>
    <property type="match status" value="1"/>
</dbReference>
<feature type="compositionally biased region" description="Low complexity" evidence="2">
    <location>
        <begin position="79"/>
        <end position="88"/>
    </location>
</feature>
<dbReference type="Gene3D" id="2.40.128.10">
    <property type="match status" value="1"/>
</dbReference>
<evidence type="ECO:0000256" key="2">
    <source>
        <dbReference type="SAM" id="MobiDB-lite"/>
    </source>
</evidence>
<feature type="region of interest" description="Disordered" evidence="2">
    <location>
        <begin position="29"/>
        <end position="89"/>
    </location>
</feature>
<dbReference type="Proteomes" id="UP000185783">
    <property type="component" value="Unassembled WGS sequence"/>
</dbReference>
<keyword evidence="6" id="KW-1185">Reference proteome</keyword>
<dbReference type="SUPFAM" id="SSF50882">
    <property type="entry name" value="beta-Barrel protease inhibitors"/>
    <property type="match status" value="1"/>
</dbReference>
<accession>A0A1U7JI89</accession>
<gene>
    <name evidence="5" type="ORF">A3843_08440</name>
</gene>
<proteinExistence type="predicted"/>
<dbReference type="RefSeq" id="WP_028480582.1">
    <property type="nucleotide sequence ID" value="NZ_LVVZ01000014.1"/>
</dbReference>
<sequence>MNRGLTIALVSALAISTMACQRTTYTRSYVSPLPATPSTPVAGDSLSPLDQQPGAGQGEITSQPLDGNGQETQVASAPSGTTTGSSVGRTDLLGGWDVSSGADSCKLFMTLTTWSGGYRANTRGCSDENLSRIAAWDLNGSQVVLKDSAGSDIAQLAGGGGSFSGTTNTGVPITFRR</sequence>
<feature type="chain" id="PRO_5010525687" description="Alkaline proteinase inhibitor/ Outer membrane lipoprotein Omp19 domain-containing protein" evidence="3">
    <location>
        <begin position="20"/>
        <end position="177"/>
    </location>
</feature>
<evidence type="ECO:0000256" key="3">
    <source>
        <dbReference type="SAM" id="SignalP"/>
    </source>
</evidence>
<reference evidence="5 6" key="1">
    <citation type="submission" date="2016-03" db="EMBL/GenBank/DDBJ databases">
        <title>Genome sequence of Nesiotobacter sp. nov., a moderately halophilic alphaproteobacterium isolated from the Yellow Sea, China.</title>
        <authorList>
            <person name="Zhang G."/>
            <person name="Zhang R."/>
        </authorList>
    </citation>
    <scope>NUCLEOTIDE SEQUENCE [LARGE SCALE GENOMIC DNA]</scope>
    <source>
        <strain evidence="5 6">WB1-6</strain>
    </source>
</reference>
<evidence type="ECO:0000259" key="4">
    <source>
        <dbReference type="Pfam" id="PF02974"/>
    </source>
</evidence>
<dbReference type="AlphaFoldDB" id="A0A1U7JI89"/>
<dbReference type="Pfam" id="PF02974">
    <property type="entry name" value="Inh"/>
    <property type="match status" value="1"/>
</dbReference>